<accession>A0A0K1NNS3</accession>
<keyword evidence="1" id="KW-0732">Signal</keyword>
<sequence length="214" mass="24553">MNRNLLFLASSLFLLLTLTSCKAQDKQELSCVHQPDSAVIELNNKAVETYSRRSNSPDSVKKAISLLDSAIAKDADYQLAYANKAEFLKNQGEMALALETLNAYLKRNPTEPYTLLGAGLFYEKMGDRKEAMDYYKRAEENFKRRYEEDHKSAHEINRYVTIILIEGPEKAKAMYKAERNNLASNEEELKANDILMKHFVETPREQLLKDFVSN</sequence>
<dbReference type="EMBL" id="CP072369">
    <property type="protein sequence ID" value="QUB86164.1"/>
    <property type="molecule type" value="Genomic_DNA"/>
</dbReference>
<name>A0A0K1NNS3_9BACT</name>
<reference evidence="2 4" key="1">
    <citation type="submission" date="2015-07" db="EMBL/GenBank/DDBJ databases">
        <authorList>
            <person name="Noorani M."/>
        </authorList>
    </citation>
    <scope>NUCLEOTIDE SEQUENCE [LARGE SCALE GENOMIC DNA]</scope>
    <source>
        <strain evidence="2 4">W1435</strain>
    </source>
</reference>
<dbReference type="Proteomes" id="UP000060345">
    <property type="component" value="Chromosome 2"/>
</dbReference>
<dbReference type="PROSITE" id="PS51257">
    <property type="entry name" value="PROKAR_LIPOPROTEIN"/>
    <property type="match status" value="1"/>
</dbReference>
<gene>
    <name evidence="2" type="ORF">ADJ77_12330</name>
    <name evidence="3" type="ORF">J5A51_02560</name>
</gene>
<dbReference type="Gene3D" id="1.25.40.10">
    <property type="entry name" value="Tetratricopeptide repeat domain"/>
    <property type="match status" value="1"/>
</dbReference>
<feature type="signal peptide" evidence="1">
    <location>
        <begin position="1"/>
        <end position="23"/>
    </location>
</feature>
<evidence type="ECO:0000256" key="1">
    <source>
        <dbReference type="SAM" id="SignalP"/>
    </source>
</evidence>
<evidence type="ECO:0000313" key="5">
    <source>
        <dbReference type="Proteomes" id="UP000682005"/>
    </source>
</evidence>
<dbReference type="eggNOG" id="COG0457">
    <property type="taxonomic scope" value="Bacteria"/>
</dbReference>
<dbReference type="SUPFAM" id="SSF48452">
    <property type="entry name" value="TPR-like"/>
    <property type="match status" value="1"/>
</dbReference>
<dbReference type="RefSeq" id="WP_025078934.1">
    <property type="nucleotide sequence ID" value="NZ_BAKO01000031.1"/>
</dbReference>
<dbReference type="Pfam" id="PF14559">
    <property type="entry name" value="TPR_19"/>
    <property type="match status" value="1"/>
</dbReference>
<proteinExistence type="predicted"/>
<dbReference type="OrthoDB" id="1080774at2"/>
<evidence type="ECO:0000313" key="2">
    <source>
        <dbReference type="EMBL" id="AKU70523.1"/>
    </source>
</evidence>
<dbReference type="EMBL" id="CP012075">
    <property type="protein sequence ID" value="AKU70523.1"/>
    <property type="molecule type" value="Genomic_DNA"/>
</dbReference>
<organism evidence="2 4">
    <name type="scientific">Prevotella fusca JCM 17724</name>
    <dbReference type="NCBI Taxonomy" id="1236517"/>
    <lineage>
        <taxon>Bacteria</taxon>
        <taxon>Pseudomonadati</taxon>
        <taxon>Bacteroidota</taxon>
        <taxon>Bacteroidia</taxon>
        <taxon>Bacteroidales</taxon>
        <taxon>Prevotellaceae</taxon>
        <taxon>Prevotella</taxon>
    </lineage>
</organism>
<dbReference type="InterPro" id="IPR011990">
    <property type="entry name" value="TPR-like_helical_dom_sf"/>
</dbReference>
<dbReference type="AlphaFoldDB" id="A0A0K1NNS3"/>
<feature type="chain" id="PRO_5035152684" evidence="1">
    <location>
        <begin position="24"/>
        <end position="214"/>
    </location>
</feature>
<evidence type="ECO:0000313" key="3">
    <source>
        <dbReference type="EMBL" id="QUB86164.1"/>
    </source>
</evidence>
<protein>
    <submittedName>
        <fullName evidence="3">Tetratricopeptide repeat protein</fullName>
    </submittedName>
</protein>
<dbReference type="STRING" id="1236517.ADJ77_12330"/>
<evidence type="ECO:0000313" key="4">
    <source>
        <dbReference type="Proteomes" id="UP000060345"/>
    </source>
</evidence>
<keyword evidence="5" id="KW-1185">Reference proteome</keyword>
<dbReference type="KEGG" id="pfus:ADJ77_12330"/>
<dbReference type="Proteomes" id="UP000682005">
    <property type="component" value="Chromosome 2"/>
</dbReference>
<reference evidence="3 5" key="2">
    <citation type="submission" date="2021-03" db="EMBL/GenBank/DDBJ databases">
        <title>Human Oral Microbial Genomes.</title>
        <authorList>
            <person name="Johnston C.D."/>
            <person name="Chen T."/>
            <person name="Dewhirst F.E."/>
        </authorList>
    </citation>
    <scope>NUCLEOTIDE SEQUENCE [LARGE SCALE GENOMIC DNA]</scope>
    <source>
        <strain evidence="3 5">W1435</strain>
    </source>
</reference>